<feature type="compositionally biased region" description="Low complexity" evidence="1">
    <location>
        <begin position="41"/>
        <end position="52"/>
    </location>
</feature>
<dbReference type="EMBL" id="VSRR010116639">
    <property type="protein sequence ID" value="MPC99023.1"/>
    <property type="molecule type" value="Genomic_DNA"/>
</dbReference>
<gene>
    <name evidence="2" type="ORF">E2C01_094417</name>
</gene>
<comment type="caution">
    <text evidence="2">The sequence shown here is derived from an EMBL/GenBank/DDBJ whole genome shotgun (WGS) entry which is preliminary data.</text>
</comment>
<dbReference type="Proteomes" id="UP000324222">
    <property type="component" value="Unassembled WGS sequence"/>
</dbReference>
<protein>
    <submittedName>
        <fullName evidence="2">Uncharacterized protein</fullName>
    </submittedName>
</protein>
<proteinExistence type="predicted"/>
<feature type="region of interest" description="Disordered" evidence="1">
    <location>
        <begin position="1"/>
        <end position="87"/>
    </location>
</feature>
<keyword evidence="3" id="KW-1185">Reference proteome</keyword>
<reference evidence="2 3" key="1">
    <citation type="submission" date="2019-05" db="EMBL/GenBank/DDBJ databases">
        <title>Another draft genome of Portunus trituberculatus and its Hox gene families provides insights of decapod evolution.</title>
        <authorList>
            <person name="Jeong J.-H."/>
            <person name="Song I."/>
            <person name="Kim S."/>
            <person name="Choi T."/>
            <person name="Kim D."/>
            <person name="Ryu S."/>
            <person name="Kim W."/>
        </authorList>
    </citation>
    <scope>NUCLEOTIDE SEQUENCE [LARGE SCALE GENOMIC DNA]</scope>
    <source>
        <tissue evidence="2">Muscle</tissue>
    </source>
</reference>
<name>A0A5B7JX42_PORTR</name>
<feature type="compositionally biased region" description="Pro residues" evidence="1">
    <location>
        <begin position="68"/>
        <end position="86"/>
    </location>
</feature>
<evidence type="ECO:0000256" key="1">
    <source>
        <dbReference type="SAM" id="MobiDB-lite"/>
    </source>
</evidence>
<organism evidence="2 3">
    <name type="scientific">Portunus trituberculatus</name>
    <name type="common">Swimming crab</name>
    <name type="synonym">Neptunus trituberculatus</name>
    <dbReference type="NCBI Taxonomy" id="210409"/>
    <lineage>
        <taxon>Eukaryota</taxon>
        <taxon>Metazoa</taxon>
        <taxon>Ecdysozoa</taxon>
        <taxon>Arthropoda</taxon>
        <taxon>Crustacea</taxon>
        <taxon>Multicrustacea</taxon>
        <taxon>Malacostraca</taxon>
        <taxon>Eumalacostraca</taxon>
        <taxon>Eucarida</taxon>
        <taxon>Decapoda</taxon>
        <taxon>Pleocyemata</taxon>
        <taxon>Brachyura</taxon>
        <taxon>Eubrachyura</taxon>
        <taxon>Portunoidea</taxon>
        <taxon>Portunidae</taxon>
        <taxon>Portuninae</taxon>
        <taxon>Portunus</taxon>
    </lineage>
</organism>
<evidence type="ECO:0000313" key="3">
    <source>
        <dbReference type="Proteomes" id="UP000324222"/>
    </source>
</evidence>
<evidence type="ECO:0000313" key="2">
    <source>
        <dbReference type="EMBL" id="MPC99023.1"/>
    </source>
</evidence>
<accession>A0A5B7JX42</accession>
<dbReference type="AlphaFoldDB" id="A0A5B7JX42"/>
<sequence>MTWAQTPPRTAAAAMSLTRAPPRRPPWIARLSPGRRLPSCPARLAPAGADPAAPHPPATSTRRSAPMWPAPLRPCPTPPPSSPHPLPAAAVAKCQKTGRVADAMKRTAAASRAASAARTPDCAATTCPPALVTWPVPTHAAPRETAAAAGHERVCVAARDVRRVT</sequence>